<keyword evidence="2" id="KW-1185">Reference proteome</keyword>
<dbReference type="AlphaFoldDB" id="A0A1Y2ICL2"/>
<evidence type="ECO:0008006" key="3">
    <source>
        <dbReference type="Google" id="ProtNLM"/>
    </source>
</evidence>
<dbReference type="STRING" id="1353009.A0A1Y2ICL2"/>
<evidence type="ECO:0000313" key="2">
    <source>
        <dbReference type="Proteomes" id="UP000193067"/>
    </source>
</evidence>
<protein>
    <recommendedName>
        <fullName evidence="3">Reverse transcriptase zinc-binding domain-containing protein</fullName>
    </recommendedName>
</protein>
<dbReference type="OrthoDB" id="2802125at2759"/>
<sequence length="168" mass="19080">MDGIVPPYAALRELHNLSSTRAVPTWWTDLHLVGMALPVPVLLDVSAFPTRESVQQALSELSTSLAAHLWDAVTRSNRLPVLQYRTLRAVPQTPTASDLKAVCMPRAYLYLPHRRQREALALLLFSEHPVAVEQLRRTPPIPREWRVCRFCRIRSAIEDDSHALLSCR</sequence>
<evidence type="ECO:0000313" key="1">
    <source>
        <dbReference type="EMBL" id="OSC98816.1"/>
    </source>
</evidence>
<dbReference type="Proteomes" id="UP000193067">
    <property type="component" value="Unassembled WGS sequence"/>
</dbReference>
<dbReference type="EMBL" id="KZ084134">
    <property type="protein sequence ID" value="OSC98816.1"/>
    <property type="molecule type" value="Genomic_DNA"/>
</dbReference>
<organism evidence="1 2">
    <name type="scientific">Trametes coccinea (strain BRFM310)</name>
    <name type="common">Pycnoporus coccineus</name>
    <dbReference type="NCBI Taxonomy" id="1353009"/>
    <lineage>
        <taxon>Eukaryota</taxon>
        <taxon>Fungi</taxon>
        <taxon>Dikarya</taxon>
        <taxon>Basidiomycota</taxon>
        <taxon>Agaricomycotina</taxon>
        <taxon>Agaricomycetes</taxon>
        <taxon>Polyporales</taxon>
        <taxon>Polyporaceae</taxon>
        <taxon>Trametes</taxon>
    </lineage>
</organism>
<proteinExistence type="predicted"/>
<name>A0A1Y2ICL2_TRAC3</name>
<reference evidence="1 2" key="1">
    <citation type="journal article" date="2015" name="Biotechnol. Biofuels">
        <title>Enhanced degradation of softwood versus hardwood by the white-rot fungus Pycnoporus coccineus.</title>
        <authorList>
            <person name="Couturier M."/>
            <person name="Navarro D."/>
            <person name="Chevret D."/>
            <person name="Henrissat B."/>
            <person name="Piumi F."/>
            <person name="Ruiz-Duenas F.J."/>
            <person name="Martinez A.T."/>
            <person name="Grigoriev I.V."/>
            <person name="Riley R."/>
            <person name="Lipzen A."/>
            <person name="Berrin J.G."/>
            <person name="Master E.R."/>
            <person name="Rosso M.N."/>
        </authorList>
    </citation>
    <scope>NUCLEOTIDE SEQUENCE [LARGE SCALE GENOMIC DNA]</scope>
    <source>
        <strain evidence="1 2">BRFM310</strain>
    </source>
</reference>
<gene>
    <name evidence="1" type="ORF">PYCCODRAFT_917526</name>
</gene>
<accession>A0A1Y2ICL2</accession>